<feature type="transmembrane region" description="Helical" evidence="11">
    <location>
        <begin position="1498"/>
        <end position="1517"/>
    </location>
</feature>
<dbReference type="Pfam" id="PF01825">
    <property type="entry name" value="GPS"/>
    <property type="match status" value="1"/>
</dbReference>
<evidence type="ECO:0000256" key="4">
    <source>
        <dbReference type="ARBA" id="ARBA00022729"/>
    </source>
</evidence>
<keyword evidence="4" id="KW-0732">Signal</keyword>
<evidence type="ECO:0000256" key="5">
    <source>
        <dbReference type="ARBA" id="ARBA00022989"/>
    </source>
</evidence>
<dbReference type="Gene3D" id="2.60.60.20">
    <property type="entry name" value="PLAT/LH2 domain"/>
    <property type="match status" value="1"/>
</dbReference>
<evidence type="ECO:0000256" key="7">
    <source>
        <dbReference type="ARBA" id="ARBA00023157"/>
    </source>
</evidence>
<dbReference type="Gene3D" id="1.10.287.70">
    <property type="match status" value="1"/>
</dbReference>
<dbReference type="PROSITE" id="PS50221">
    <property type="entry name" value="GAIN_B"/>
    <property type="match status" value="1"/>
</dbReference>
<feature type="transmembrane region" description="Helical" evidence="11">
    <location>
        <begin position="887"/>
        <end position="909"/>
    </location>
</feature>
<feature type="transmembrane region" description="Helical" evidence="11">
    <location>
        <begin position="1132"/>
        <end position="1161"/>
    </location>
</feature>
<dbReference type="Pfam" id="PF20519">
    <property type="entry name" value="Polycystin_dom"/>
    <property type="match status" value="1"/>
</dbReference>
<feature type="region of interest" description="Disordered" evidence="10">
    <location>
        <begin position="95"/>
        <end position="136"/>
    </location>
</feature>
<evidence type="ECO:0000313" key="14">
    <source>
        <dbReference type="Proteomes" id="UP001652663"/>
    </source>
</evidence>
<dbReference type="Pfam" id="PF08016">
    <property type="entry name" value="PKD_channel"/>
    <property type="match status" value="1"/>
</dbReference>
<dbReference type="RefSeq" id="XP_070626946.1">
    <property type="nucleotide sequence ID" value="XM_070770845.1"/>
</dbReference>
<feature type="domain" description="GAIN-B" evidence="13">
    <location>
        <begin position="470"/>
        <end position="628"/>
    </location>
</feature>
<dbReference type="SMART" id="SM00303">
    <property type="entry name" value="GPS"/>
    <property type="match status" value="1"/>
</dbReference>
<dbReference type="Pfam" id="PF01477">
    <property type="entry name" value="PLAT"/>
    <property type="match status" value="1"/>
</dbReference>
<evidence type="ECO:0000256" key="2">
    <source>
        <dbReference type="ARBA" id="ARBA00007200"/>
    </source>
</evidence>
<feature type="transmembrane region" description="Helical" evidence="11">
    <location>
        <begin position="1584"/>
        <end position="1608"/>
    </location>
</feature>
<evidence type="ECO:0000313" key="15">
    <source>
        <dbReference type="RefSeq" id="XP_070626946.1"/>
    </source>
</evidence>
<feature type="transmembrane region" description="Helical" evidence="11">
    <location>
        <begin position="1097"/>
        <end position="1120"/>
    </location>
</feature>
<keyword evidence="3 11" id="KW-0812">Transmembrane</keyword>
<dbReference type="PANTHER" id="PTHR10877">
    <property type="entry name" value="POLYCYSTIN FAMILY MEMBER"/>
    <property type="match status" value="1"/>
</dbReference>
<dbReference type="PROSITE" id="PS50095">
    <property type="entry name" value="PLAT"/>
    <property type="match status" value="1"/>
</dbReference>
<keyword evidence="7" id="KW-1015">Disulfide bond</keyword>
<dbReference type="PRINTS" id="PR01433">
    <property type="entry name" value="POLYCYSTIN2"/>
</dbReference>
<feature type="transmembrane region" description="Helical" evidence="11">
    <location>
        <begin position="1417"/>
        <end position="1438"/>
    </location>
</feature>
<dbReference type="InterPro" id="IPR000203">
    <property type="entry name" value="GPS"/>
</dbReference>
<dbReference type="InterPro" id="IPR013122">
    <property type="entry name" value="PKD1_2_channel"/>
</dbReference>
<proteinExistence type="inferred from homology"/>
<evidence type="ECO:0000256" key="1">
    <source>
        <dbReference type="ARBA" id="ARBA00004141"/>
    </source>
</evidence>
<keyword evidence="14" id="KW-1185">Reference proteome</keyword>
<dbReference type="SMART" id="SM00308">
    <property type="entry name" value="LH2"/>
    <property type="match status" value="1"/>
</dbReference>
<gene>
    <name evidence="15" type="primary">PKD1L3</name>
</gene>
<comment type="caution">
    <text evidence="9">Lacks conserved residue(s) required for the propagation of feature annotation.</text>
</comment>
<keyword evidence="5 11" id="KW-1133">Transmembrane helix</keyword>
<dbReference type="InterPro" id="IPR051223">
    <property type="entry name" value="Polycystin"/>
</dbReference>
<evidence type="ECO:0000256" key="6">
    <source>
        <dbReference type="ARBA" id="ARBA00023136"/>
    </source>
</evidence>
<reference evidence="15" key="1">
    <citation type="submission" date="2025-08" db="UniProtKB">
        <authorList>
            <consortium name="RefSeq"/>
        </authorList>
    </citation>
    <scope>IDENTIFICATION</scope>
    <source>
        <tissue evidence="15">Blood</tissue>
    </source>
</reference>
<feature type="domain" description="PLAT" evidence="12">
    <location>
        <begin position="686"/>
        <end position="803"/>
    </location>
</feature>
<feature type="transmembrane region" description="Helical" evidence="11">
    <location>
        <begin position="849"/>
        <end position="867"/>
    </location>
</feature>
<dbReference type="SUPFAM" id="SSF49723">
    <property type="entry name" value="Lipase/lipooxygenase domain (PLAT/LH2 domain)"/>
    <property type="match status" value="1"/>
</dbReference>
<keyword evidence="6 11" id="KW-0472">Membrane</keyword>
<feature type="compositionally biased region" description="Pro residues" evidence="10">
    <location>
        <begin position="172"/>
        <end position="183"/>
    </location>
</feature>
<feature type="transmembrane region" description="Helical" evidence="11">
    <location>
        <begin position="642"/>
        <end position="662"/>
    </location>
</feature>
<dbReference type="PANTHER" id="PTHR10877:SF136">
    <property type="entry name" value="POLYCYSTIN-1-LIKE PROTEIN 3"/>
    <property type="match status" value="1"/>
</dbReference>
<comment type="similarity">
    <text evidence="2">Belongs to the polycystin family.</text>
</comment>
<evidence type="ECO:0000256" key="3">
    <source>
        <dbReference type="ARBA" id="ARBA00022692"/>
    </source>
</evidence>
<evidence type="ECO:0000256" key="8">
    <source>
        <dbReference type="ARBA" id="ARBA00023180"/>
    </source>
</evidence>
<feature type="region of interest" description="Disordered" evidence="10">
    <location>
        <begin position="160"/>
        <end position="186"/>
    </location>
</feature>
<dbReference type="Proteomes" id="UP001652663">
    <property type="component" value="Chromosome 18"/>
</dbReference>
<feature type="compositionally biased region" description="Polar residues" evidence="10">
    <location>
        <begin position="122"/>
        <end position="134"/>
    </location>
</feature>
<evidence type="ECO:0000256" key="11">
    <source>
        <dbReference type="SAM" id="Phobius"/>
    </source>
</evidence>
<dbReference type="InterPro" id="IPR057244">
    <property type="entry name" value="GAIN_B"/>
</dbReference>
<comment type="subcellular location">
    <subcellularLocation>
        <location evidence="1">Membrane</location>
        <topology evidence="1">Multi-pass membrane protein</topology>
    </subcellularLocation>
</comment>
<name>A0ABM4QUG8_BOSIN</name>
<dbReference type="GeneID" id="109571676"/>
<keyword evidence="8" id="KW-0325">Glycoprotein</keyword>
<dbReference type="Gene3D" id="2.60.220.50">
    <property type="match status" value="1"/>
</dbReference>
<dbReference type="InterPro" id="IPR046338">
    <property type="entry name" value="GAIN_dom_sf"/>
</dbReference>
<evidence type="ECO:0000259" key="12">
    <source>
        <dbReference type="PROSITE" id="PS50095"/>
    </source>
</evidence>
<evidence type="ECO:0000256" key="10">
    <source>
        <dbReference type="SAM" id="MobiDB-lite"/>
    </source>
</evidence>
<organism evidence="14 15">
    <name type="scientific">Bos indicus</name>
    <name type="common">Zebu</name>
    <dbReference type="NCBI Taxonomy" id="9915"/>
    <lineage>
        <taxon>Eukaryota</taxon>
        <taxon>Metazoa</taxon>
        <taxon>Chordata</taxon>
        <taxon>Craniata</taxon>
        <taxon>Vertebrata</taxon>
        <taxon>Euteleostomi</taxon>
        <taxon>Mammalia</taxon>
        <taxon>Eutheria</taxon>
        <taxon>Laurasiatheria</taxon>
        <taxon>Artiodactyla</taxon>
        <taxon>Ruminantia</taxon>
        <taxon>Pecora</taxon>
        <taxon>Bovidae</taxon>
        <taxon>Bovinae</taxon>
        <taxon>Bos</taxon>
    </lineage>
</organism>
<feature type="transmembrane region" description="Helical" evidence="11">
    <location>
        <begin position="1648"/>
        <end position="1671"/>
    </location>
</feature>
<accession>A0ABM4QUG8</accession>
<dbReference type="CDD" id="cd01752">
    <property type="entry name" value="PLAT_polycystin"/>
    <property type="match status" value="1"/>
</dbReference>
<feature type="transmembrane region" description="Helical" evidence="11">
    <location>
        <begin position="1458"/>
        <end position="1477"/>
    </location>
</feature>
<evidence type="ECO:0000259" key="13">
    <source>
        <dbReference type="PROSITE" id="PS50221"/>
    </source>
</evidence>
<dbReference type="InterPro" id="IPR046791">
    <property type="entry name" value="Polycystin_dom"/>
</dbReference>
<dbReference type="InterPro" id="IPR003915">
    <property type="entry name" value="PKD_2"/>
</dbReference>
<protein>
    <submittedName>
        <fullName evidence="15">Polycystin-1-like protein 3 isoform X3</fullName>
    </submittedName>
</protein>
<sequence>MRRRIRGVHASSARRPPGVFAAGQRALAETPCADLQHPESVETTPSEVTTRPATKPTRCVYLTRSHNQTSSKEGSCLAKHYFICQADAFSDQDANYERNGNNSHSCGKPKRTKREVIRPRSKVTSGDTRLSTMRHQPAEASMSKTLCHRLSPFPSLPPEVTPQGVSVTPAPTSQPLPLTPGLPRPGSVTRAGKALVEITSSPKEDSHPGVFTSHPQVSLQNASDQIIDEITGNFSKAVLGLRAHNKLQKACEILEGLAAFIPGFSESAQVRVINTLTDLNEQLLQSPFLNSSNPGSRTPVTICLLHSLNNVMKAGEASRPRHGHRVEQVENMLKMSLLSLGRIQEAFLQQNRCAEPEVTLTSSTAVLMLSRQNISTLPLSSYTLGDPAPVRLGFPSASALEELLKKHPGVDVQVTGLAFNPFRDFDEKKIVGSIGSVLLSSNHKLLQVHDLMEDIEIMLWRNTSVETHRTSLNMSTDHFTITVNVTSLEKSLMVCIEPEGPLSLTLHLGFQHQPNLTHFHLPKEKVSQKDEEYTWVLTPEKLRYGVGTYYITAVLDKSKEGTQRTPTLLSVVTAVTQCYFWDSLNSMWKSSGCQVGPQSTLVRTQCLCNHLTYFGSDFFLVPRTVNVEDVAELFLRVTSNPVGVSLLASLVGIYMLIFVWAWRKDQADAQKVKVTILADNDPSSQFHYLIEVSTGHRRRAATTANVVITLYGSEGRSEPHHLCDSQKAVFERGGLDVFLLGTPSSLGELHSLRLWHDNSGASPAWYVSQVTVTDIAGKRKWHFLCNCWLAMDLGDSERDRVFMPVSKKELFSFRHLFSSMIIEKFTQDCLWLSVATRHPWNQFTRVQRLTCYMTLLLCNMVTNVMFWKVNSTTTKRDEQARVGPFAVTWSELLVSIQTAVIFFPISLVIGRLFPLIQPQEPLPVFPPIQASCPSDASSEPLSLTEVVEELKETVGFLLRRNTYLLSECEPSSWRSDSINELLKLLSSLICSYLEHPGCPQQAGHYWANVVPENHRHFCSYLLRVLQRLQSHLQTPGPTQADHPSDFLDAVHQLQKLQELLETHVLPTEQGLSREATSFPILSPEEGKQRVSKGWHRWLTYFCWLLLGVTSLASAFFTALYSLELNKDQATSWVISMILSLLQNTFISQPAKVIFLTLFYSLMLNRLPQLHREKEHQTRRILALWARCPSSLPGSRDKNSSIYVAPTINSPVKRPERTLKEKKFFKLTGDVLAQILFLTLLMTTVYSTQNSNRFYLRQAIHKSFSQRFSEIKLLKHFYTWANSTLLPNLYGDYRGFITDGNSFLLGNVLLRQIRLPRATFFPTKPSLREQVKPSHQVQEDTENYGVNWGPPDINNTKSDTIWHYQNQEALGGYPIQGEFATYSGGGYVVRLGRNSSNAHRVLQQLEQSQWLDHCTKSLFVEFVVFNANVNLFCVVTLILESNNVGAFFTSMRLDVLTSLQISRNFAWSVTSQVIYYLLGRQLKQQRWRFFMRKRNLLDMSIILLSFVILGLDLTLISLHKKHMVQYHYDRDRFINFYEAVKVNSAVIHLMGFLVLLATVQLWSLLYQNPRVRVIGRTLSRAWDEVVGFLLVILILLTGYAIVFNLLFGWSISDYRTFLSSAVTVVSLLMGISHHKEVTAVNPVLGSFLIFTYVVLMVLVIINLFVSAILMAFGKERKSLKQTEREATLMDMLLLKLSSLLGIRQHQSACKQTALTATAMDK</sequence>
<dbReference type="InterPro" id="IPR042060">
    <property type="entry name" value="PLAT_polycystin1"/>
</dbReference>
<feature type="transmembrane region" description="Helical" evidence="11">
    <location>
        <begin position="1544"/>
        <end position="1564"/>
    </location>
</feature>
<dbReference type="InterPro" id="IPR036392">
    <property type="entry name" value="PLAT/LH2_dom_sf"/>
</dbReference>
<evidence type="ECO:0000256" key="9">
    <source>
        <dbReference type="PROSITE-ProRule" id="PRU00152"/>
    </source>
</evidence>
<dbReference type="InterPro" id="IPR001024">
    <property type="entry name" value="PLAT/LH2_dom"/>
</dbReference>